<evidence type="ECO:0000256" key="4">
    <source>
        <dbReference type="ARBA" id="ARBA00022473"/>
    </source>
</evidence>
<feature type="compositionally biased region" description="Low complexity" evidence="15">
    <location>
        <begin position="55"/>
        <end position="64"/>
    </location>
</feature>
<dbReference type="AlphaFoldDB" id="A0ABD0LJP1"/>
<dbReference type="Gene3D" id="1.10.150.50">
    <property type="entry name" value="Transcription Factor, Ets-1"/>
    <property type="match status" value="1"/>
</dbReference>
<dbReference type="CDD" id="cd09521">
    <property type="entry name" value="SAM_ASZ1"/>
    <property type="match status" value="1"/>
</dbReference>
<dbReference type="InterPro" id="IPR013761">
    <property type="entry name" value="SAM/pointed_sf"/>
</dbReference>
<feature type="domain" description="SAM" evidence="16">
    <location>
        <begin position="288"/>
        <end position="351"/>
    </location>
</feature>
<dbReference type="Proteomes" id="UP001519460">
    <property type="component" value="Unassembled WGS sequence"/>
</dbReference>
<dbReference type="PROSITE" id="PS50105">
    <property type="entry name" value="SAM_DOMAIN"/>
    <property type="match status" value="1"/>
</dbReference>
<keyword evidence="12" id="KW-0469">Meiosis</keyword>
<dbReference type="GO" id="GO:0005737">
    <property type="term" value="C:cytoplasm"/>
    <property type="evidence" value="ECO:0007669"/>
    <property type="project" value="UniProtKB-SubCell"/>
</dbReference>
<name>A0ABD0LJP1_9CAEN</name>
<keyword evidence="8" id="KW-0221">Differentiation</keyword>
<dbReference type="GO" id="GO:0007283">
    <property type="term" value="P:spermatogenesis"/>
    <property type="evidence" value="ECO:0007669"/>
    <property type="project" value="UniProtKB-KW"/>
</dbReference>
<dbReference type="Pfam" id="PF12796">
    <property type="entry name" value="Ank_2"/>
    <property type="match status" value="1"/>
</dbReference>
<feature type="compositionally biased region" description="Polar residues" evidence="15">
    <location>
        <begin position="27"/>
        <end position="36"/>
    </location>
</feature>
<keyword evidence="18" id="KW-1185">Reference proteome</keyword>
<comment type="caution">
    <text evidence="17">The sequence shown here is derived from an EMBL/GenBank/DDBJ whole genome shotgun (WGS) entry which is preliminary data.</text>
</comment>
<comment type="subunit">
    <text evidence="2">Interacts with DDX4, PIWIL1, RANBP9 and TDRD1.</text>
</comment>
<feature type="region of interest" description="Disordered" evidence="15">
    <location>
        <begin position="1"/>
        <end position="64"/>
    </location>
</feature>
<dbReference type="GO" id="GO:0031047">
    <property type="term" value="P:regulatory ncRNA-mediated gene silencing"/>
    <property type="evidence" value="ECO:0007669"/>
    <property type="project" value="UniProtKB-KW"/>
</dbReference>
<keyword evidence="5" id="KW-0963">Cytoplasm</keyword>
<proteinExistence type="predicted"/>
<evidence type="ECO:0000256" key="8">
    <source>
        <dbReference type="ARBA" id="ARBA00022782"/>
    </source>
</evidence>
<evidence type="ECO:0000256" key="15">
    <source>
        <dbReference type="SAM" id="MobiDB-lite"/>
    </source>
</evidence>
<organism evidence="17 18">
    <name type="scientific">Batillaria attramentaria</name>
    <dbReference type="NCBI Taxonomy" id="370345"/>
    <lineage>
        <taxon>Eukaryota</taxon>
        <taxon>Metazoa</taxon>
        <taxon>Spiralia</taxon>
        <taxon>Lophotrochozoa</taxon>
        <taxon>Mollusca</taxon>
        <taxon>Gastropoda</taxon>
        <taxon>Caenogastropoda</taxon>
        <taxon>Sorbeoconcha</taxon>
        <taxon>Cerithioidea</taxon>
        <taxon>Batillariidae</taxon>
        <taxon>Batillaria</taxon>
    </lineage>
</organism>
<dbReference type="PROSITE" id="PS50297">
    <property type="entry name" value="ANK_REP_REGION"/>
    <property type="match status" value="1"/>
</dbReference>
<feature type="repeat" description="ANK" evidence="14">
    <location>
        <begin position="169"/>
        <end position="201"/>
    </location>
</feature>
<evidence type="ECO:0000256" key="3">
    <source>
        <dbReference type="ARBA" id="ARBA00020117"/>
    </source>
</evidence>
<dbReference type="PANTHER" id="PTHR24157:SF3">
    <property type="entry name" value="ANKYRIN REPEAT, SAM AND BASIC LEUCINE ZIPPER DOMAIN-CONTAINING PROTEIN 1"/>
    <property type="match status" value="1"/>
</dbReference>
<dbReference type="InterPro" id="IPR042650">
    <property type="entry name" value="Asz1_SAM"/>
</dbReference>
<keyword evidence="6" id="KW-0597">Phosphoprotein</keyword>
<dbReference type="Pfam" id="PF00023">
    <property type="entry name" value="Ank"/>
    <property type="match status" value="1"/>
</dbReference>
<feature type="repeat" description="ANK" evidence="14">
    <location>
        <begin position="202"/>
        <end position="234"/>
    </location>
</feature>
<keyword evidence="9" id="KW-0744">Spermatogenesis</keyword>
<dbReference type="Gene3D" id="1.25.40.20">
    <property type="entry name" value="Ankyrin repeat-containing domain"/>
    <property type="match status" value="1"/>
</dbReference>
<accession>A0ABD0LJP1</accession>
<evidence type="ECO:0000256" key="12">
    <source>
        <dbReference type="ARBA" id="ARBA00023254"/>
    </source>
</evidence>
<dbReference type="SMART" id="SM00454">
    <property type="entry name" value="SAM"/>
    <property type="match status" value="1"/>
</dbReference>
<keyword evidence="11" id="KW-0943">RNA-mediated gene silencing</keyword>
<dbReference type="GO" id="GO:0051321">
    <property type="term" value="P:meiotic cell cycle"/>
    <property type="evidence" value="ECO:0007669"/>
    <property type="project" value="UniProtKB-KW"/>
</dbReference>
<evidence type="ECO:0000256" key="11">
    <source>
        <dbReference type="ARBA" id="ARBA00023158"/>
    </source>
</evidence>
<evidence type="ECO:0000256" key="9">
    <source>
        <dbReference type="ARBA" id="ARBA00022871"/>
    </source>
</evidence>
<dbReference type="GO" id="GO:0030154">
    <property type="term" value="P:cell differentiation"/>
    <property type="evidence" value="ECO:0007669"/>
    <property type="project" value="UniProtKB-KW"/>
</dbReference>
<protein>
    <recommendedName>
        <fullName evidence="3">Ankyrin repeat, SAM and basic leucine zipper domain-containing protein 1</fullName>
    </recommendedName>
    <alternativeName>
        <fullName evidence="13">Germ cell-specific ankyrin, SAM and basic leucine zipper domain-containing protein</fullName>
    </alternativeName>
</protein>
<dbReference type="SMART" id="SM00248">
    <property type="entry name" value="ANK"/>
    <property type="match status" value="4"/>
</dbReference>
<evidence type="ECO:0000256" key="13">
    <source>
        <dbReference type="ARBA" id="ARBA00030354"/>
    </source>
</evidence>
<dbReference type="InterPro" id="IPR002110">
    <property type="entry name" value="Ankyrin_rpt"/>
</dbReference>
<comment type="subcellular location">
    <subcellularLocation>
        <location evidence="1">Cytoplasm</location>
    </subcellularLocation>
</comment>
<evidence type="ECO:0000256" key="1">
    <source>
        <dbReference type="ARBA" id="ARBA00004496"/>
    </source>
</evidence>
<sequence>MAASFKPAGAESDSDDDFMFGDDDLSAVNSETVSGSQGPGPVQNGKSSRVTFGLPSSSRSKPSSALAEDFRMGIIQGNIQAVRKALDQGLDVNTVLTSSWSGLMYAGSFAKGDIFKLLLERGANPNYHKDLFTVLMAVCSSNCSKPDVLLECAKLLIDKGVDVNARDRYHVTALTYAAREGRVELVKLLLDNGAEIDRQDSRGWTAVSWATQREQLGVIKELLDRGADRNKKHTDGLTAIDLARGKDEIVWLFEGKPVPEVGAGDAASGTGAVNLTSPKQGVNGTVDLRYGDLEVFLYGLDLGQFLEVFRAHHVDFALLLTFIEEDLVNMGITQVGVRKKIMEGVAAVHKRNWESSSLVPIRVKSEVRCADAVAIVANLSKHLRYISSSVTYIKDHLQRNADFLATTQDGSGPKQLLLHTGDGIKNISTVQQEMQTLYTILSKELANKDFSPPDLITPTMSSRWKVRGWRLAFAFVSISSVALLVWKRDSVTETLTSLVDRIRLKFS</sequence>
<dbReference type="InterPro" id="IPR001660">
    <property type="entry name" value="SAM"/>
</dbReference>
<reference evidence="17 18" key="1">
    <citation type="journal article" date="2023" name="Sci. Data">
        <title>Genome assembly of the Korean intertidal mud-creeper Batillaria attramentaria.</title>
        <authorList>
            <person name="Patra A.K."/>
            <person name="Ho P.T."/>
            <person name="Jun S."/>
            <person name="Lee S.J."/>
            <person name="Kim Y."/>
            <person name="Won Y.J."/>
        </authorList>
    </citation>
    <scope>NUCLEOTIDE SEQUENCE [LARGE SCALE GENOMIC DNA]</scope>
    <source>
        <strain evidence="17">Wonlab-2016</strain>
    </source>
</reference>
<keyword evidence="4" id="KW-0217">Developmental protein</keyword>
<dbReference type="PANTHER" id="PTHR24157">
    <property type="entry name" value="ANKYRIN REPEAT, SAM AND BASIC LEUCINE ZIPPER DOMAIN-CONTAINING PROTEIN 1"/>
    <property type="match status" value="1"/>
</dbReference>
<evidence type="ECO:0000256" key="6">
    <source>
        <dbReference type="ARBA" id="ARBA00022553"/>
    </source>
</evidence>
<dbReference type="PROSITE" id="PS50088">
    <property type="entry name" value="ANK_REPEAT"/>
    <property type="match status" value="2"/>
</dbReference>
<evidence type="ECO:0000313" key="17">
    <source>
        <dbReference type="EMBL" id="KAK7499506.1"/>
    </source>
</evidence>
<evidence type="ECO:0000313" key="18">
    <source>
        <dbReference type="Proteomes" id="UP001519460"/>
    </source>
</evidence>
<evidence type="ECO:0000256" key="2">
    <source>
        <dbReference type="ARBA" id="ARBA00011479"/>
    </source>
</evidence>
<dbReference type="SUPFAM" id="SSF48403">
    <property type="entry name" value="Ankyrin repeat"/>
    <property type="match status" value="1"/>
</dbReference>
<dbReference type="EMBL" id="JACVVK020000043">
    <property type="protein sequence ID" value="KAK7499506.1"/>
    <property type="molecule type" value="Genomic_DNA"/>
</dbReference>
<dbReference type="SUPFAM" id="SSF47769">
    <property type="entry name" value="SAM/Pointed domain"/>
    <property type="match status" value="1"/>
</dbReference>
<keyword evidence="10 14" id="KW-0040">ANK repeat</keyword>
<evidence type="ECO:0000259" key="16">
    <source>
        <dbReference type="PROSITE" id="PS50105"/>
    </source>
</evidence>
<evidence type="ECO:0000256" key="7">
    <source>
        <dbReference type="ARBA" id="ARBA00022737"/>
    </source>
</evidence>
<gene>
    <name evidence="17" type="ORF">BaRGS_00009158</name>
</gene>
<keyword evidence="7" id="KW-0677">Repeat</keyword>
<evidence type="ECO:0000256" key="14">
    <source>
        <dbReference type="PROSITE-ProRule" id="PRU00023"/>
    </source>
</evidence>
<evidence type="ECO:0000256" key="5">
    <source>
        <dbReference type="ARBA" id="ARBA00022490"/>
    </source>
</evidence>
<evidence type="ECO:0000256" key="10">
    <source>
        <dbReference type="ARBA" id="ARBA00023043"/>
    </source>
</evidence>
<dbReference type="Pfam" id="PF00536">
    <property type="entry name" value="SAM_1"/>
    <property type="match status" value="1"/>
</dbReference>
<feature type="compositionally biased region" description="Acidic residues" evidence="15">
    <location>
        <begin position="12"/>
        <end position="25"/>
    </location>
</feature>
<dbReference type="InterPro" id="IPR036770">
    <property type="entry name" value="Ankyrin_rpt-contain_sf"/>
</dbReference>